<evidence type="ECO:0000259" key="2">
    <source>
        <dbReference type="Pfam" id="PF07059"/>
    </source>
</evidence>
<sequence length="249" mass="27985">MSVPPSFNEKCLLYIYDLWFCPYLFVSSLRTCACFVVNFLGGKEKEPENEKVTENDDGKNTTTNTFLCQINNNSNGHNNNNNNNGNVDDNNSIWKQFLINNHSFICDRLKLIPHVVKSPWYLPIPNKPVLLGKYSPSRTYRGENYLEVDIEADSTNLAQKVVKGAHGVSKQIIVDIVWVIEGCKAAELPERCLGGVRLFNVDVTKVTPLKKWDDVAFTKNSSAADETEESESDNAAQEEVEVDDNMGVD</sequence>
<evidence type="ECO:0000313" key="3">
    <source>
        <dbReference type="EMBL" id="ETO36113.1"/>
    </source>
</evidence>
<feature type="compositionally biased region" description="Acidic residues" evidence="1">
    <location>
        <begin position="225"/>
        <end position="249"/>
    </location>
</feature>
<keyword evidence="4" id="KW-1185">Reference proteome</keyword>
<evidence type="ECO:0000313" key="4">
    <source>
        <dbReference type="Proteomes" id="UP000023152"/>
    </source>
</evidence>
<dbReference type="PANTHER" id="PTHR12136">
    <property type="entry name" value="ENHANCED DISEASE RESISTANCE-RELATED"/>
    <property type="match status" value="1"/>
</dbReference>
<dbReference type="OrthoDB" id="9970435at2759"/>
<dbReference type="InterPro" id="IPR009769">
    <property type="entry name" value="EDR2_C"/>
</dbReference>
<dbReference type="EMBL" id="ASPP01000995">
    <property type="protein sequence ID" value="ETO36113.1"/>
    <property type="molecule type" value="Genomic_DNA"/>
</dbReference>
<name>X6PDC8_RETFI</name>
<dbReference type="AlphaFoldDB" id="X6PDC8"/>
<comment type="caution">
    <text evidence="3">The sequence shown here is derived from an EMBL/GenBank/DDBJ whole genome shotgun (WGS) entry which is preliminary data.</text>
</comment>
<evidence type="ECO:0000256" key="1">
    <source>
        <dbReference type="SAM" id="MobiDB-lite"/>
    </source>
</evidence>
<accession>X6PDC8</accession>
<gene>
    <name evidence="3" type="ORF">RFI_00950</name>
</gene>
<dbReference type="PANTHER" id="PTHR12136:SF41">
    <property type="entry name" value="PLECKSTRIN HOMOLOGY (PH) AND LIPID-BINDING START DOMAINS-CONTAINING PROTEIN"/>
    <property type="match status" value="1"/>
</dbReference>
<feature type="region of interest" description="Disordered" evidence="1">
    <location>
        <begin position="220"/>
        <end position="249"/>
    </location>
</feature>
<reference evidence="3 4" key="1">
    <citation type="journal article" date="2013" name="Curr. Biol.">
        <title>The Genome of the Foraminiferan Reticulomyxa filosa.</title>
        <authorList>
            <person name="Glockner G."/>
            <person name="Hulsmann N."/>
            <person name="Schleicher M."/>
            <person name="Noegel A.A."/>
            <person name="Eichinger L."/>
            <person name="Gallinger C."/>
            <person name="Pawlowski J."/>
            <person name="Sierra R."/>
            <person name="Euteneuer U."/>
            <person name="Pillet L."/>
            <person name="Moustafa A."/>
            <person name="Platzer M."/>
            <person name="Groth M."/>
            <person name="Szafranski K."/>
            <person name="Schliwa M."/>
        </authorList>
    </citation>
    <scope>NUCLEOTIDE SEQUENCE [LARGE SCALE GENOMIC DNA]</scope>
</reference>
<proteinExistence type="predicted"/>
<feature type="domain" description="Protein ENHANCED DISEASE RESISTANCE 2 C-terminal" evidence="2">
    <location>
        <begin position="88"/>
        <end position="202"/>
    </location>
</feature>
<organism evidence="3 4">
    <name type="scientific">Reticulomyxa filosa</name>
    <dbReference type="NCBI Taxonomy" id="46433"/>
    <lineage>
        <taxon>Eukaryota</taxon>
        <taxon>Sar</taxon>
        <taxon>Rhizaria</taxon>
        <taxon>Retaria</taxon>
        <taxon>Foraminifera</taxon>
        <taxon>Monothalamids</taxon>
        <taxon>Reticulomyxidae</taxon>
        <taxon>Reticulomyxa</taxon>
    </lineage>
</organism>
<protein>
    <recommendedName>
        <fullName evidence="2">Protein ENHANCED DISEASE RESISTANCE 2 C-terminal domain-containing protein</fullName>
    </recommendedName>
</protein>
<dbReference type="InterPro" id="IPR045096">
    <property type="entry name" value="EDR2-like"/>
</dbReference>
<dbReference type="Proteomes" id="UP000023152">
    <property type="component" value="Unassembled WGS sequence"/>
</dbReference>
<dbReference type="Pfam" id="PF07059">
    <property type="entry name" value="EDR2_C"/>
    <property type="match status" value="1"/>
</dbReference>